<protein>
    <submittedName>
        <fullName evidence="1">Uncharacterized protein</fullName>
    </submittedName>
</protein>
<dbReference type="AlphaFoldDB" id="A0A5R8K791"/>
<dbReference type="Proteomes" id="UP000306196">
    <property type="component" value="Unassembled WGS sequence"/>
</dbReference>
<evidence type="ECO:0000313" key="2">
    <source>
        <dbReference type="Proteomes" id="UP000306196"/>
    </source>
</evidence>
<organism evidence="1 2">
    <name type="scientific">Phragmitibacter flavus</name>
    <dbReference type="NCBI Taxonomy" id="2576071"/>
    <lineage>
        <taxon>Bacteria</taxon>
        <taxon>Pseudomonadati</taxon>
        <taxon>Verrucomicrobiota</taxon>
        <taxon>Verrucomicrobiia</taxon>
        <taxon>Verrucomicrobiales</taxon>
        <taxon>Verrucomicrobiaceae</taxon>
        <taxon>Phragmitibacter</taxon>
    </lineage>
</organism>
<sequence>MMGQEIIEGKDVSELKSALEGKGFKIGFPEHLETTNPHTIDFFLRYGFRWPSPTQVTLRGERVDVRPLTFMTTRKSRPGLNDISPKYRIYTATAKPSSAWPEGWQELLDETQLEALLAHE</sequence>
<evidence type="ECO:0000313" key="1">
    <source>
        <dbReference type="EMBL" id="TLD68231.1"/>
    </source>
</evidence>
<name>A0A5R8K791_9BACT</name>
<comment type="caution">
    <text evidence="1">The sequence shown here is derived from an EMBL/GenBank/DDBJ whole genome shotgun (WGS) entry which is preliminary data.</text>
</comment>
<proteinExistence type="predicted"/>
<accession>A0A5R8K791</accession>
<keyword evidence="2" id="KW-1185">Reference proteome</keyword>
<dbReference type="EMBL" id="VAUV01000030">
    <property type="protein sequence ID" value="TLD68231.1"/>
    <property type="molecule type" value="Genomic_DNA"/>
</dbReference>
<dbReference type="RefSeq" id="WP_138088875.1">
    <property type="nucleotide sequence ID" value="NZ_VAUV01000030.1"/>
</dbReference>
<reference evidence="1 2" key="1">
    <citation type="submission" date="2019-05" db="EMBL/GenBank/DDBJ databases">
        <title>Verrucobacter flavum gen. nov., sp. nov. a new member of the family Verrucomicrobiaceae.</title>
        <authorList>
            <person name="Szuroczki S."/>
            <person name="Abbaszade G."/>
            <person name="Szabo A."/>
            <person name="Felfoldi T."/>
            <person name="Schumann P."/>
            <person name="Boka K."/>
            <person name="Keki Z."/>
            <person name="Toumi M."/>
            <person name="Toth E."/>
        </authorList>
    </citation>
    <scope>NUCLEOTIDE SEQUENCE [LARGE SCALE GENOMIC DNA]</scope>
    <source>
        <strain evidence="1 2">MG-N-17</strain>
    </source>
</reference>
<gene>
    <name evidence="1" type="ORF">FEM03_23780</name>
</gene>